<protein>
    <submittedName>
        <fullName evidence="1">Uncharacterized protein</fullName>
    </submittedName>
</protein>
<dbReference type="AlphaFoldDB" id="A0A1A9UFJ8"/>
<organism evidence="1 2">
    <name type="scientific">Glossina austeni</name>
    <name type="common">Savannah tsetse fly</name>
    <dbReference type="NCBI Taxonomy" id="7395"/>
    <lineage>
        <taxon>Eukaryota</taxon>
        <taxon>Metazoa</taxon>
        <taxon>Ecdysozoa</taxon>
        <taxon>Arthropoda</taxon>
        <taxon>Hexapoda</taxon>
        <taxon>Insecta</taxon>
        <taxon>Pterygota</taxon>
        <taxon>Neoptera</taxon>
        <taxon>Endopterygota</taxon>
        <taxon>Diptera</taxon>
        <taxon>Brachycera</taxon>
        <taxon>Muscomorpha</taxon>
        <taxon>Hippoboscoidea</taxon>
        <taxon>Glossinidae</taxon>
        <taxon>Glossina</taxon>
    </lineage>
</organism>
<dbReference type="VEuPathDB" id="VectorBase:GAUT003248"/>
<dbReference type="EnsemblMetazoa" id="GAUT003248-RA">
    <property type="protein sequence ID" value="GAUT003248-PA"/>
    <property type="gene ID" value="GAUT003248"/>
</dbReference>
<evidence type="ECO:0000313" key="2">
    <source>
        <dbReference type="Proteomes" id="UP000078200"/>
    </source>
</evidence>
<sequence length="110" mass="12286">MDLRNEAVVVRISVFPSTKQDTRVGLPAADVAILSKNTGRFTSLPTKRWLHANDSDDAAIHSRSVNYANMLTTFKRIHTSAKCNPVKGKCNSWPGHPKALISFEIIYENF</sequence>
<reference evidence="1" key="1">
    <citation type="submission" date="2020-05" db="UniProtKB">
        <authorList>
            <consortium name="EnsemblMetazoa"/>
        </authorList>
    </citation>
    <scope>IDENTIFICATION</scope>
    <source>
        <strain evidence="1">TTRI</strain>
    </source>
</reference>
<keyword evidence="2" id="KW-1185">Reference proteome</keyword>
<dbReference type="Proteomes" id="UP000078200">
    <property type="component" value="Unassembled WGS sequence"/>
</dbReference>
<accession>A0A1A9UFJ8</accession>
<proteinExistence type="predicted"/>
<evidence type="ECO:0000313" key="1">
    <source>
        <dbReference type="EnsemblMetazoa" id="GAUT003248-PA"/>
    </source>
</evidence>
<name>A0A1A9UFJ8_GLOAU</name>